<reference evidence="2" key="1">
    <citation type="submission" date="2016-11" db="EMBL/GenBank/DDBJ databases">
        <authorList>
            <person name="Varghese N."/>
            <person name="Submissions S."/>
        </authorList>
    </citation>
    <scope>NUCLEOTIDE SEQUENCE [LARGE SCALE GENOMIC DNA]</scope>
    <source>
        <strain evidence="2">DSM 22623</strain>
    </source>
</reference>
<gene>
    <name evidence="1" type="ORF">SAMN04488508_103211</name>
</gene>
<sequence length="73" mass="8504">MKEDLSIAEIRLIIRNLITFIVVEGKEYVSDEFKREYVKGYVHLLIKIVNQIDEEEKSSLVEDIASDIATYLN</sequence>
<dbReference type="EMBL" id="FQYP01000003">
    <property type="protein sequence ID" value="SHI80403.1"/>
    <property type="molecule type" value="Genomic_DNA"/>
</dbReference>
<dbReference type="RefSeq" id="WP_073315566.1">
    <property type="nucleotide sequence ID" value="NZ_FQYP01000003.1"/>
</dbReference>
<organism evidence="1 2">
    <name type="scientific">Aquimarina spongiae</name>
    <dbReference type="NCBI Taxonomy" id="570521"/>
    <lineage>
        <taxon>Bacteria</taxon>
        <taxon>Pseudomonadati</taxon>
        <taxon>Bacteroidota</taxon>
        <taxon>Flavobacteriia</taxon>
        <taxon>Flavobacteriales</taxon>
        <taxon>Flavobacteriaceae</taxon>
        <taxon>Aquimarina</taxon>
    </lineage>
</organism>
<proteinExistence type="predicted"/>
<name>A0A1M6E4S1_9FLAO</name>
<evidence type="ECO:0000313" key="1">
    <source>
        <dbReference type="EMBL" id="SHI80403.1"/>
    </source>
</evidence>
<protein>
    <submittedName>
        <fullName evidence="1">Uncharacterized protein</fullName>
    </submittedName>
</protein>
<keyword evidence="2" id="KW-1185">Reference proteome</keyword>
<dbReference type="Proteomes" id="UP000184432">
    <property type="component" value="Unassembled WGS sequence"/>
</dbReference>
<dbReference type="AlphaFoldDB" id="A0A1M6E4S1"/>
<evidence type="ECO:0000313" key="2">
    <source>
        <dbReference type="Proteomes" id="UP000184432"/>
    </source>
</evidence>
<accession>A0A1M6E4S1</accession>
<dbReference type="OrthoDB" id="1163673at2"/>
<dbReference type="STRING" id="570521.SAMN04488508_103211"/>